<gene>
    <name evidence="9" type="ORF">HLH34_13655</name>
</gene>
<evidence type="ECO:0000313" key="10">
    <source>
        <dbReference type="Proteomes" id="UP000555756"/>
    </source>
</evidence>
<dbReference type="GO" id="GO:0061579">
    <property type="term" value="F:N-acyl homoserine lactone synthase activity"/>
    <property type="evidence" value="ECO:0007669"/>
    <property type="project" value="UniProtKB-UniRule"/>
</dbReference>
<dbReference type="PANTHER" id="PTHR39322:SF1">
    <property type="entry name" value="ISOVALERYL-HOMOSERINE LACTONE SYNTHASE"/>
    <property type="match status" value="1"/>
</dbReference>
<protein>
    <recommendedName>
        <fullName evidence="1 8">Acyl-homoserine-lactone synthase</fullName>
        <ecNumber evidence="1 8">2.3.1.184</ecNumber>
    </recommendedName>
    <alternativeName>
        <fullName evidence="8">Autoinducer synthesis protein</fullName>
    </alternativeName>
</protein>
<comment type="similarity">
    <text evidence="7 8">Belongs to the autoinducer synthase family.</text>
</comment>
<dbReference type="Pfam" id="PF00765">
    <property type="entry name" value="Autoind_synth"/>
    <property type="match status" value="1"/>
</dbReference>
<dbReference type="RefSeq" id="WP_183120131.1">
    <property type="nucleotide sequence ID" value="NZ_JABEQF010000011.1"/>
</dbReference>
<comment type="caution">
    <text evidence="9">The sequence shown here is derived from an EMBL/GenBank/DDBJ whole genome shotgun (WGS) entry which is preliminary data.</text>
</comment>
<keyword evidence="3 8" id="KW-0808">Transferase</keyword>
<evidence type="ECO:0000256" key="1">
    <source>
        <dbReference type="ARBA" id="ARBA00012340"/>
    </source>
</evidence>
<evidence type="ECO:0000256" key="2">
    <source>
        <dbReference type="ARBA" id="ARBA00022654"/>
    </source>
</evidence>
<dbReference type="GO" id="GO:0007165">
    <property type="term" value="P:signal transduction"/>
    <property type="evidence" value="ECO:0007669"/>
    <property type="project" value="TreeGrafter"/>
</dbReference>
<dbReference type="PANTHER" id="PTHR39322">
    <property type="entry name" value="ACYL-HOMOSERINE-LACTONE SYNTHASE"/>
    <property type="match status" value="1"/>
</dbReference>
<dbReference type="GO" id="GO:0009372">
    <property type="term" value="P:quorum sensing"/>
    <property type="evidence" value="ECO:0007669"/>
    <property type="project" value="UniProtKB-UniRule"/>
</dbReference>
<dbReference type="EC" id="2.3.1.184" evidence="1 8"/>
<evidence type="ECO:0000313" key="9">
    <source>
        <dbReference type="EMBL" id="MBB2190993.1"/>
    </source>
</evidence>
<keyword evidence="10" id="KW-1185">Reference proteome</keyword>
<dbReference type="PROSITE" id="PS51187">
    <property type="entry name" value="AUTOINDUCER_SYNTH_2"/>
    <property type="match status" value="1"/>
</dbReference>
<dbReference type="Gene3D" id="3.40.630.30">
    <property type="match status" value="1"/>
</dbReference>
<keyword evidence="5 7" id="KW-0071">Autoinducer synthesis</keyword>
<keyword evidence="2 7" id="KW-0673">Quorum sensing</keyword>
<dbReference type="InterPro" id="IPR016181">
    <property type="entry name" value="Acyl_CoA_acyltransferase"/>
</dbReference>
<evidence type="ECO:0000256" key="8">
    <source>
        <dbReference type="RuleBase" id="RU361135"/>
    </source>
</evidence>
<evidence type="ECO:0000256" key="6">
    <source>
        <dbReference type="ARBA" id="ARBA00048576"/>
    </source>
</evidence>
<dbReference type="Proteomes" id="UP000555756">
    <property type="component" value="Unassembled WGS sequence"/>
</dbReference>
<organism evidence="9 10">
    <name type="scientific">Gluconacetobacter azotocaptans</name>
    <dbReference type="NCBI Taxonomy" id="142834"/>
    <lineage>
        <taxon>Bacteria</taxon>
        <taxon>Pseudomonadati</taxon>
        <taxon>Pseudomonadota</taxon>
        <taxon>Alphaproteobacteria</taxon>
        <taxon>Acetobacterales</taxon>
        <taxon>Acetobacteraceae</taxon>
        <taxon>Gluconacetobacter</taxon>
    </lineage>
</organism>
<keyword evidence="4 8" id="KW-0949">S-adenosyl-L-methionine</keyword>
<sequence>MIDLLTLETSHHYGSALAEQYRFRYRHFILRERWDVPNYNGMEYDQFDTPAAAYLVWRDTDGAVRGMVRLLPTTRPYMTESLWPELLPDAGAPRSPSIWENTRFGVDRDLPPTVRQRVTAELILASMEFALNRGVQSFLLISPRAILARTLPRAGLFPAVQKNTTLPSGHVVSSAYVHVTAEALEAVRNKIGVSYAVLRHHGSERLRAA</sequence>
<dbReference type="AlphaFoldDB" id="A0A7W4PEQ3"/>
<accession>A0A7W4PEQ3</accession>
<evidence type="ECO:0000256" key="5">
    <source>
        <dbReference type="ARBA" id="ARBA00022929"/>
    </source>
</evidence>
<dbReference type="PRINTS" id="PR01549">
    <property type="entry name" value="AUTOINDCRSYN"/>
</dbReference>
<dbReference type="EMBL" id="JABEQF010000011">
    <property type="protein sequence ID" value="MBB2190993.1"/>
    <property type="molecule type" value="Genomic_DNA"/>
</dbReference>
<proteinExistence type="inferred from homology"/>
<comment type="catalytic activity">
    <reaction evidence="6 8">
        <text>a fatty acyl-[ACP] + S-adenosyl-L-methionine = an N-acyl-L-homoserine lactone + S-methyl-5'-thioadenosine + holo-[ACP] + H(+)</text>
        <dbReference type="Rhea" id="RHEA:10096"/>
        <dbReference type="Rhea" id="RHEA-COMP:9685"/>
        <dbReference type="Rhea" id="RHEA-COMP:14125"/>
        <dbReference type="ChEBI" id="CHEBI:15378"/>
        <dbReference type="ChEBI" id="CHEBI:17509"/>
        <dbReference type="ChEBI" id="CHEBI:55474"/>
        <dbReference type="ChEBI" id="CHEBI:59789"/>
        <dbReference type="ChEBI" id="CHEBI:64479"/>
        <dbReference type="ChEBI" id="CHEBI:138651"/>
        <dbReference type="EC" id="2.3.1.184"/>
    </reaction>
</comment>
<dbReference type="InterPro" id="IPR001690">
    <property type="entry name" value="Autoind_synthase"/>
</dbReference>
<reference evidence="9 10" key="1">
    <citation type="submission" date="2020-04" db="EMBL/GenBank/DDBJ databases">
        <title>Description of novel Gluconacetobacter.</title>
        <authorList>
            <person name="Sombolestani A."/>
        </authorList>
    </citation>
    <scope>NUCLEOTIDE SEQUENCE [LARGE SCALE GENOMIC DNA]</scope>
    <source>
        <strain evidence="9 10">LMG 21311</strain>
    </source>
</reference>
<evidence type="ECO:0000256" key="4">
    <source>
        <dbReference type="ARBA" id="ARBA00022691"/>
    </source>
</evidence>
<dbReference type="PROSITE" id="PS00949">
    <property type="entry name" value="AUTOINDUCER_SYNTH_1"/>
    <property type="match status" value="1"/>
</dbReference>
<evidence type="ECO:0000256" key="3">
    <source>
        <dbReference type="ARBA" id="ARBA00022679"/>
    </source>
</evidence>
<evidence type="ECO:0000256" key="7">
    <source>
        <dbReference type="PROSITE-ProRule" id="PRU00533"/>
    </source>
</evidence>
<dbReference type="SUPFAM" id="SSF55729">
    <property type="entry name" value="Acyl-CoA N-acyltransferases (Nat)"/>
    <property type="match status" value="1"/>
</dbReference>
<dbReference type="InterPro" id="IPR018311">
    <property type="entry name" value="Autoind_synth_CS"/>
</dbReference>
<name>A0A7W4PEQ3_9PROT</name>